<keyword evidence="12" id="KW-1133">Transmembrane helix</keyword>
<dbReference type="EC" id="2.3.2.31" evidence="4"/>
<evidence type="ECO:0000256" key="4">
    <source>
        <dbReference type="ARBA" id="ARBA00012251"/>
    </source>
</evidence>
<dbReference type="SMART" id="SM00184">
    <property type="entry name" value="RING"/>
    <property type="match status" value="1"/>
</dbReference>
<evidence type="ECO:0000259" key="17">
    <source>
        <dbReference type="PROSITE" id="PS50908"/>
    </source>
</evidence>
<dbReference type="Pfam" id="PF05773">
    <property type="entry name" value="RWD"/>
    <property type="match status" value="1"/>
</dbReference>
<evidence type="ECO:0000256" key="7">
    <source>
        <dbReference type="ARBA" id="ARBA00022723"/>
    </source>
</evidence>
<dbReference type="PROSITE" id="PS51873">
    <property type="entry name" value="TRIAD"/>
    <property type="match status" value="1"/>
</dbReference>
<evidence type="ECO:0000256" key="10">
    <source>
        <dbReference type="ARBA" id="ARBA00022786"/>
    </source>
</evidence>
<dbReference type="InterPro" id="IPR016135">
    <property type="entry name" value="UBQ-conjugating_enzyme/RWD"/>
</dbReference>
<evidence type="ECO:0000256" key="9">
    <source>
        <dbReference type="ARBA" id="ARBA00022771"/>
    </source>
</evidence>
<keyword evidence="13" id="KW-0472">Membrane</keyword>
<comment type="catalytic activity">
    <reaction evidence="1">
        <text>[E2 ubiquitin-conjugating enzyme]-S-ubiquitinyl-L-cysteine + [acceptor protein]-L-lysine = [E2 ubiquitin-conjugating enzyme]-L-cysteine + [acceptor protein]-N(6)-ubiquitinyl-L-lysine.</text>
        <dbReference type="EC" id="2.3.2.31"/>
    </reaction>
</comment>
<evidence type="ECO:0000256" key="3">
    <source>
        <dbReference type="ARBA" id="ARBA00004906"/>
    </source>
</evidence>
<dbReference type="PROSITE" id="PS50908">
    <property type="entry name" value="RWD"/>
    <property type="match status" value="1"/>
</dbReference>
<evidence type="ECO:0000256" key="15">
    <source>
        <dbReference type="PROSITE-ProRule" id="PRU00175"/>
    </source>
</evidence>
<dbReference type="PROSITE" id="PS00518">
    <property type="entry name" value="ZF_RING_1"/>
    <property type="match status" value="1"/>
</dbReference>
<dbReference type="InterPro" id="IPR017907">
    <property type="entry name" value="Znf_RING_CS"/>
</dbReference>
<sequence>MEDECLELKSTEMDALMAIYGESEQFEYSSNNDNGLISGKLIIEIDSISVQELVNNSTAPNIEYLPPITMKFTLTALYPLQEPPSITIECSWLNDFAIEMIKTRLDEIWELEHGICVLHSFIDILTHDLHLIKGITVNLQKDAEAIVVYNRERRLRDFEAQSFDCAICMEEQSGRHCIELSCHHVFCRSCLSLYLGILIAEGSIAQLKCPDTQCRRLPEQPEIKADEMQQLLNEEQISRFQRLQEQRKIDSDGSKYAWCPRQGCGLGVECDKTIERLCECDCGYVFCKLCLRTWHGNNHCEIKNAKRIIELYIRAVRQNQDQTVRAKLEGQYGEATLKRMLAEYDRESASMDLIRKSTQKCPKCCLRIQKTYGCNHMQCSQCHTHFCYLCGTVVDKTNPMAHFNSARSQCRMRLFDGIEGSVGYDREQQLLLQQPLQEEQDEINLMIQLAFEDDNDS</sequence>
<dbReference type="InterPro" id="IPR006575">
    <property type="entry name" value="RWD_dom"/>
</dbReference>
<dbReference type="Proteomes" id="UP001145021">
    <property type="component" value="Unassembled WGS sequence"/>
</dbReference>
<comment type="similarity">
    <text evidence="14">Belongs to the RBR family. RNF14 subfamily.</text>
</comment>
<dbReference type="GO" id="GO:0005737">
    <property type="term" value="C:cytoplasm"/>
    <property type="evidence" value="ECO:0007669"/>
    <property type="project" value="UniProtKB-ARBA"/>
</dbReference>
<proteinExistence type="inferred from homology"/>
<comment type="subcellular location">
    <subcellularLocation>
        <location evidence="2">Membrane</location>
        <topology evidence="2">Single-pass membrane protein</topology>
    </subcellularLocation>
</comment>
<organism evidence="19 20">
    <name type="scientific">Coemansia asiatica</name>
    <dbReference type="NCBI Taxonomy" id="1052880"/>
    <lineage>
        <taxon>Eukaryota</taxon>
        <taxon>Fungi</taxon>
        <taxon>Fungi incertae sedis</taxon>
        <taxon>Zoopagomycota</taxon>
        <taxon>Kickxellomycotina</taxon>
        <taxon>Kickxellomycetes</taxon>
        <taxon>Kickxellales</taxon>
        <taxon>Kickxellaceae</taxon>
        <taxon>Coemansia</taxon>
    </lineage>
</organism>
<accession>A0A9W7XIF6</accession>
<dbReference type="CDD" id="cd23820">
    <property type="entry name" value="RWD_RNF14"/>
    <property type="match status" value="1"/>
</dbReference>
<reference evidence="19" key="1">
    <citation type="submission" date="2022-07" db="EMBL/GenBank/DDBJ databases">
        <title>Phylogenomic reconstructions and comparative analyses of Kickxellomycotina fungi.</title>
        <authorList>
            <person name="Reynolds N.K."/>
            <person name="Stajich J.E."/>
            <person name="Barry K."/>
            <person name="Grigoriev I.V."/>
            <person name="Crous P."/>
            <person name="Smith M.E."/>
        </authorList>
    </citation>
    <scope>NUCLEOTIDE SEQUENCE</scope>
    <source>
        <strain evidence="19">NBRC 105413</strain>
    </source>
</reference>
<feature type="domain" description="RING-type" evidence="18">
    <location>
        <begin position="161"/>
        <end position="414"/>
    </location>
</feature>
<dbReference type="SMART" id="SM00647">
    <property type="entry name" value="IBR"/>
    <property type="match status" value="2"/>
</dbReference>
<dbReference type="GO" id="GO:0016567">
    <property type="term" value="P:protein ubiquitination"/>
    <property type="evidence" value="ECO:0007669"/>
    <property type="project" value="InterPro"/>
</dbReference>
<evidence type="ECO:0000256" key="13">
    <source>
        <dbReference type="ARBA" id="ARBA00023136"/>
    </source>
</evidence>
<dbReference type="Gene3D" id="1.20.120.1750">
    <property type="match status" value="1"/>
</dbReference>
<name>A0A9W7XIF6_9FUNG</name>
<evidence type="ECO:0000256" key="1">
    <source>
        <dbReference type="ARBA" id="ARBA00001798"/>
    </source>
</evidence>
<dbReference type="EMBL" id="JANBOH010000114">
    <property type="protein sequence ID" value="KAJ1645279.1"/>
    <property type="molecule type" value="Genomic_DNA"/>
</dbReference>
<dbReference type="InterPro" id="IPR044066">
    <property type="entry name" value="TRIAD_supradom"/>
</dbReference>
<dbReference type="PANTHER" id="PTHR11685">
    <property type="entry name" value="RBR FAMILY RING FINGER AND IBR DOMAIN-CONTAINING"/>
    <property type="match status" value="1"/>
</dbReference>
<dbReference type="Gene3D" id="3.10.110.10">
    <property type="entry name" value="Ubiquitin Conjugating Enzyme"/>
    <property type="match status" value="1"/>
</dbReference>
<dbReference type="Gene3D" id="2.20.25.20">
    <property type="match status" value="1"/>
</dbReference>
<dbReference type="InterPro" id="IPR001841">
    <property type="entry name" value="Znf_RING"/>
</dbReference>
<keyword evidence="10" id="KW-0833">Ubl conjugation pathway</keyword>
<comment type="pathway">
    <text evidence="3">Protein modification; protein ubiquitination.</text>
</comment>
<dbReference type="Pfam" id="PF01485">
    <property type="entry name" value="IBR"/>
    <property type="match status" value="1"/>
</dbReference>
<keyword evidence="7" id="KW-0479">Metal-binding</keyword>
<dbReference type="SUPFAM" id="SSF57850">
    <property type="entry name" value="RING/U-box"/>
    <property type="match status" value="3"/>
</dbReference>
<feature type="domain" description="RWD" evidence="17">
    <location>
        <begin position="11"/>
        <end position="132"/>
    </location>
</feature>
<gene>
    <name evidence="19" type="ORF">LPJ64_003118</name>
</gene>
<dbReference type="InterPro" id="IPR047548">
    <property type="entry name" value="Rcat_RBR_RNF14"/>
</dbReference>
<dbReference type="Gene3D" id="3.30.40.10">
    <property type="entry name" value="Zinc/RING finger domain, C3HC4 (zinc finger)"/>
    <property type="match status" value="1"/>
</dbReference>
<dbReference type="SUPFAM" id="SSF54495">
    <property type="entry name" value="UBC-like"/>
    <property type="match status" value="1"/>
</dbReference>
<keyword evidence="20" id="KW-1185">Reference proteome</keyword>
<dbReference type="InterPro" id="IPR002867">
    <property type="entry name" value="IBR_dom"/>
</dbReference>
<evidence type="ECO:0000256" key="5">
    <source>
        <dbReference type="ARBA" id="ARBA00022679"/>
    </source>
</evidence>
<dbReference type="Pfam" id="PF22191">
    <property type="entry name" value="IBR_1"/>
    <property type="match status" value="1"/>
</dbReference>
<dbReference type="SMART" id="SM00591">
    <property type="entry name" value="RWD"/>
    <property type="match status" value="1"/>
</dbReference>
<dbReference type="InterPro" id="IPR013083">
    <property type="entry name" value="Znf_RING/FYVE/PHD"/>
</dbReference>
<evidence type="ECO:0000256" key="12">
    <source>
        <dbReference type="ARBA" id="ARBA00022989"/>
    </source>
</evidence>
<keyword evidence="9 15" id="KW-0863">Zinc-finger</keyword>
<keyword evidence="8" id="KW-0677">Repeat</keyword>
<dbReference type="FunFam" id="3.30.40.10:FF:000051">
    <property type="entry name" value="RBR-type E3 ubiquitin transferase"/>
    <property type="match status" value="1"/>
</dbReference>
<dbReference type="GO" id="GO:0008270">
    <property type="term" value="F:zinc ion binding"/>
    <property type="evidence" value="ECO:0007669"/>
    <property type="project" value="UniProtKB-KW"/>
</dbReference>
<evidence type="ECO:0000256" key="6">
    <source>
        <dbReference type="ARBA" id="ARBA00022692"/>
    </source>
</evidence>
<evidence type="ECO:0000256" key="2">
    <source>
        <dbReference type="ARBA" id="ARBA00004167"/>
    </source>
</evidence>
<evidence type="ECO:0000256" key="14">
    <source>
        <dbReference type="ARBA" id="ARBA00044508"/>
    </source>
</evidence>
<comment type="caution">
    <text evidence="19">The sequence shown here is derived from an EMBL/GenBank/DDBJ whole genome shotgun (WGS) entry which is preliminary data.</text>
</comment>
<evidence type="ECO:0000259" key="18">
    <source>
        <dbReference type="PROSITE" id="PS51873"/>
    </source>
</evidence>
<dbReference type="CDD" id="cd20354">
    <property type="entry name" value="Rcat_RBR_RNF14"/>
    <property type="match status" value="1"/>
</dbReference>
<keyword evidence="6" id="KW-0812">Transmembrane</keyword>
<dbReference type="AlphaFoldDB" id="A0A9W7XIF6"/>
<keyword evidence="11" id="KW-0862">Zinc</keyword>
<evidence type="ECO:0000256" key="11">
    <source>
        <dbReference type="ARBA" id="ARBA00022833"/>
    </source>
</evidence>
<dbReference type="GO" id="GO:0031090">
    <property type="term" value="C:organelle membrane"/>
    <property type="evidence" value="ECO:0007669"/>
    <property type="project" value="UniProtKB-ARBA"/>
</dbReference>
<protein>
    <recommendedName>
        <fullName evidence="4">RBR-type E3 ubiquitin transferase</fullName>
        <ecNumber evidence="4">2.3.2.31</ecNumber>
    </recommendedName>
</protein>
<feature type="domain" description="RING-type" evidence="16">
    <location>
        <begin position="165"/>
        <end position="210"/>
    </location>
</feature>
<dbReference type="GO" id="GO:0061630">
    <property type="term" value="F:ubiquitin protein ligase activity"/>
    <property type="evidence" value="ECO:0007669"/>
    <property type="project" value="UniProtKB-EC"/>
</dbReference>
<evidence type="ECO:0000259" key="16">
    <source>
        <dbReference type="PROSITE" id="PS50089"/>
    </source>
</evidence>
<evidence type="ECO:0000313" key="20">
    <source>
        <dbReference type="Proteomes" id="UP001145021"/>
    </source>
</evidence>
<evidence type="ECO:0000256" key="8">
    <source>
        <dbReference type="ARBA" id="ARBA00022737"/>
    </source>
</evidence>
<dbReference type="InterPro" id="IPR031127">
    <property type="entry name" value="E3_UB_ligase_RBR"/>
</dbReference>
<dbReference type="PROSITE" id="PS50089">
    <property type="entry name" value="ZF_RING_2"/>
    <property type="match status" value="1"/>
</dbReference>
<evidence type="ECO:0000313" key="19">
    <source>
        <dbReference type="EMBL" id="KAJ1645279.1"/>
    </source>
</evidence>
<keyword evidence="5" id="KW-0808">Transferase</keyword>